<evidence type="ECO:0000313" key="2">
    <source>
        <dbReference type="EMBL" id="KAE9613845.1"/>
    </source>
</evidence>
<accession>A0A6A4QHF6</accession>
<dbReference type="EMBL" id="WOCE01000005">
    <property type="protein sequence ID" value="KAE9613845.1"/>
    <property type="molecule type" value="Genomic_DNA"/>
</dbReference>
<protein>
    <submittedName>
        <fullName evidence="2">Uncharacterized protein</fullName>
    </submittedName>
</protein>
<evidence type="ECO:0000256" key="1">
    <source>
        <dbReference type="SAM" id="MobiDB-lite"/>
    </source>
</evidence>
<sequence>MLRRLDSINVADQSLPSAENVSSTDEHDPDNIQVISSSKKLRCETDADNSPTPFNAESEMSTSNVHIKT</sequence>
<dbReference type="AlphaFoldDB" id="A0A6A4QHF6"/>
<feature type="region of interest" description="Disordered" evidence="1">
    <location>
        <begin position="1"/>
        <end position="69"/>
    </location>
</feature>
<feature type="compositionally biased region" description="Polar residues" evidence="1">
    <location>
        <begin position="48"/>
        <end position="69"/>
    </location>
</feature>
<reference evidence="3" key="1">
    <citation type="journal article" date="2020" name="Nat. Commun.">
        <title>Genome sequence of the cluster root forming white lupin.</title>
        <authorList>
            <person name="Hufnagel B."/>
            <person name="Marques A."/>
            <person name="Soriano A."/>
            <person name="Marques L."/>
            <person name="Divol F."/>
            <person name="Doumas P."/>
            <person name="Sallet E."/>
            <person name="Mancinotti D."/>
            <person name="Carrere S."/>
            <person name="Marande W."/>
            <person name="Arribat S."/>
            <person name="Keller J."/>
            <person name="Huneau C."/>
            <person name="Blein T."/>
            <person name="Aime D."/>
            <person name="Laguerre M."/>
            <person name="Taylor J."/>
            <person name="Schubert V."/>
            <person name="Nelson M."/>
            <person name="Geu-Flores F."/>
            <person name="Crespi M."/>
            <person name="Gallardo-Guerrero K."/>
            <person name="Delaux P.-M."/>
            <person name="Salse J."/>
            <person name="Berges H."/>
            <person name="Guyot R."/>
            <person name="Gouzy J."/>
            <person name="Peret B."/>
        </authorList>
    </citation>
    <scope>NUCLEOTIDE SEQUENCE [LARGE SCALE GENOMIC DNA]</scope>
    <source>
        <strain evidence="3">cv. Amiga</strain>
    </source>
</reference>
<evidence type="ECO:0000313" key="3">
    <source>
        <dbReference type="Proteomes" id="UP000447434"/>
    </source>
</evidence>
<organism evidence="2 3">
    <name type="scientific">Lupinus albus</name>
    <name type="common">White lupine</name>
    <name type="synonym">Lupinus termis</name>
    <dbReference type="NCBI Taxonomy" id="3870"/>
    <lineage>
        <taxon>Eukaryota</taxon>
        <taxon>Viridiplantae</taxon>
        <taxon>Streptophyta</taxon>
        <taxon>Embryophyta</taxon>
        <taxon>Tracheophyta</taxon>
        <taxon>Spermatophyta</taxon>
        <taxon>Magnoliopsida</taxon>
        <taxon>eudicotyledons</taxon>
        <taxon>Gunneridae</taxon>
        <taxon>Pentapetalae</taxon>
        <taxon>rosids</taxon>
        <taxon>fabids</taxon>
        <taxon>Fabales</taxon>
        <taxon>Fabaceae</taxon>
        <taxon>Papilionoideae</taxon>
        <taxon>50 kb inversion clade</taxon>
        <taxon>genistoids sensu lato</taxon>
        <taxon>core genistoids</taxon>
        <taxon>Genisteae</taxon>
        <taxon>Lupinus</taxon>
    </lineage>
</organism>
<dbReference type="Proteomes" id="UP000447434">
    <property type="component" value="Chromosome 5"/>
</dbReference>
<gene>
    <name evidence="2" type="ORF">Lalb_Chr05g0221711</name>
</gene>
<keyword evidence="3" id="KW-1185">Reference proteome</keyword>
<feature type="compositionally biased region" description="Polar residues" evidence="1">
    <location>
        <begin position="10"/>
        <end position="23"/>
    </location>
</feature>
<comment type="caution">
    <text evidence="2">The sequence shown here is derived from an EMBL/GenBank/DDBJ whole genome shotgun (WGS) entry which is preliminary data.</text>
</comment>
<name>A0A6A4QHF6_LUPAL</name>
<proteinExistence type="predicted"/>